<dbReference type="SMART" id="SM00418">
    <property type="entry name" value="HTH_ARSR"/>
    <property type="match status" value="1"/>
</dbReference>
<reference evidence="2 3" key="1">
    <citation type="submission" date="2023-10" db="EMBL/GenBank/DDBJ databases">
        <title>Development of a sustainable strategy for remediation of hydrocarbon-contaminated territories based on the waste exchange concept.</title>
        <authorList>
            <person name="Krivoruchko A."/>
        </authorList>
    </citation>
    <scope>NUCLEOTIDE SEQUENCE [LARGE SCALE GENOMIC DNA]</scope>
    <source>
        <strain evidence="2 3">IEGM 1203</strain>
    </source>
</reference>
<dbReference type="Gene3D" id="1.10.10.10">
    <property type="entry name" value="Winged helix-like DNA-binding domain superfamily/Winged helix DNA-binding domain"/>
    <property type="match status" value="1"/>
</dbReference>
<dbReference type="InterPro" id="IPR011991">
    <property type="entry name" value="ArsR-like_HTH"/>
</dbReference>
<dbReference type="EMBL" id="JAWLKB010000056">
    <property type="protein sequence ID" value="MDV6271562.1"/>
    <property type="molecule type" value="Genomic_DNA"/>
</dbReference>
<accession>A0ABU4C4Y7</accession>
<organism evidence="2 3">
    <name type="scientific">Rhodococcus globerulus</name>
    <dbReference type="NCBI Taxonomy" id="33008"/>
    <lineage>
        <taxon>Bacteria</taxon>
        <taxon>Bacillati</taxon>
        <taxon>Actinomycetota</taxon>
        <taxon>Actinomycetes</taxon>
        <taxon>Mycobacteriales</taxon>
        <taxon>Nocardiaceae</taxon>
        <taxon>Rhodococcus</taxon>
    </lineage>
</organism>
<dbReference type="RefSeq" id="WP_317546096.1">
    <property type="nucleotide sequence ID" value="NZ_JAWLKB010000056.1"/>
</dbReference>
<comment type="caution">
    <text evidence="2">The sequence shown here is derived from an EMBL/GenBank/DDBJ whole genome shotgun (WGS) entry which is preliminary data.</text>
</comment>
<keyword evidence="3" id="KW-1185">Reference proteome</keyword>
<dbReference type="Proteomes" id="UP001185927">
    <property type="component" value="Unassembled WGS sequence"/>
</dbReference>
<dbReference type="InterPro" id="IPR001845">
    <property type="entry name" value="HTH_ArsR_DNA-bd_dom"/>
</dbReference>
<dbReference type="SUPFAM" id="SSF46785">
    <property type="entry name" value="Winged helix' DNA-binding domain"/>
    <property type="match status" value="1"/>
</dbReference>
<gene>
    <name evidence="2" type="ORF">R3Q16_33745</name>
</gene>
<evidence type="ECO:0000313" key="3">
    <source>
        <dbReference type="Proteomes" id="UP001185927"/>
    </source>
</evidence>
<proteinExistence type="predicted"/>
<evidence type="ECO:0000259" key="1">
    <source>
        <dbReference type="SMART" id="SM00418"/>
    </source>
</evidence>
<dbReference type="InterPro" id="IPR036390">
    <property type="entry name" value="WH_DNA-bd_sf"/>
</dbReference>
<dbReference type="InterPro" id="IPR036388">
    <property type="entry name" value="WH-like_DNA-bd_sf"/>
</dbReference>
<protein>
    <submittedName>
        <fullName evidence="2">Helix-turn-helix domain-containing protein</fullName>
    </submittedName>
</protein>
<evidence type="ECO:0000313" key="2">
    <source>
        <dbReference type="EMBL" id="MDV6271562.1"/>
    </source>
</evidence>
<name>A0ABU4C4Y7_RHOGO</name>
<dbReference type="PRINTS" id="PR00778">
    <property type="entry name" value="HTHARSR"/>
</dbReference>
<dbReference type="CDD" id="cd00090">
    <property type="entry name" value="HTH_ARSR"/>
    <property type="match status" value="1"/>
</dbReference>
<feature type="domain" description="HTH arsR-type" evidence="1">
    <location>
        <begin position="16"/>
        <end position="96"/>
    </location>
</feature>
<sequence length="114" mass="12742">MTGDANPRIEDLDLGTILRALADEHRRAVIIELAADGTDPERTCNSFELPVSKQTQTHHFKTLRDAGLIHYVDYGNRKGISLRRSDIAQRFPGLLQLLAAEFKDSSAIIEAQQQ</sequence>